<evidence type="ECO:0000313" key="2">
    <source>
        <dbReference type="EMBL" id="RFS43538.1"/>
    </source>
</evidence>
<dbReference type="EMBL" id="QVFU01000055">
    <property type="protein sequence ID" value="RFS43538.1"/>
    <property type="molecule type" value="Genomic_DNA"/>
</dbReference>
<evidence type="ECO:0000256" key="1">
    <source>
        <dbReference type="SAM" id="MobiDB-lite"/>
    </source>
</evidence>
<protein>
    <recommendedName>
        <fullName evidence="4">CBM6 domain-containing protein</fullName>
    </recommendedName>
</protein>
<organism evidence="2 3">
    <name type="scientific">Micromonospora craniellae</name>
    <dbReference type="NCBI Taxonomy" id="2294034"/>
    <lineage>
        <taxon>Bacteria</taxon>
        <taxon>Bacillati</taxon>
        <taxon>Actinomycetota</taxon>
        <taxon>Actinomycetes</taxon>
        <taxon>Micromonosporales</taxon>
        <taxon>Micromonosporaceae</taxon>
        <taxon>Micromonospora</taxon>
    </lineage>
</organism>
<feature type="compositionally biased region" description="Polar residues" evidence="1">
    <location>
        <begin position="35"/>
        <end position="52"/>
    </location>
</feature>
<dbReference type="SUPFAM" id="SSF49785">
    <property type="entry name" value="Galactose-binding domain-like"/>
    <property type="match status" value="1"/>
</dbReference>
<evidence type="ECO:0000313" key="3">
    <source>
        <dbReference type="Proteomes" id="UP000262621"/>
    </source>
</evidence>
<feature type="compositionally biased region" description="Low complexity" evidence="1">
    <location>
        <begin position="90"/>
        <end position="120"/>
    </location>
</feature>
<accession>A0A372FS56</accession>
<dbReference type="InterPro" id="IPR008979">
    <property type="entry name" value="Galactose-bd-like_sf"/>
</dbReference>
<dbReference type="AlphaFoldDB" id="A0A372FS56"/>
<feature type="region of interest" description="Disordered" evidence="1">
    <location>
        <begin position="27"/>
        <end position="121"/>
    </location>
</feature>
<dbReference type="Proteomes" id="UP000262621">
    <property type="component" value="Unassembled WGS sequence"/>
</dbReference>
<sequence length="240" mass="24219">MPLWAGIGSLAGAMVLAAVLIPPLILSNDGDGRSDSTQSQGDPSSAPPSVTGQEPAGPTAPTEPGRTPSHRPSATPHSGGGGTALPAPEATPSRRPATTGTTSRSPGPTATTGATTGAEPFSPLTVQAEAAGNTLGGGAKVATCSACDGGARVRYLGTLTAYFDVPEAGRRTVTVDYTADGLRDLRVSINDAGQHSFSVTGTDWDSPRSFQFDATVPAGRVAVRLWSDKPAPDIDKITIS</sequence>
<dbReference type="Gene3D" id="2.60.120.260">
    <property type="entry name" value="Galactose-binding domain-like"/>
    <property type="match status" value="1"/>
</dbReference>
<evidence type="ECO:0008006" key="4">
    <source>
        <dbReference type="Google" id="ProtNLM"/>
    </source>
</evidence>
<reference evidence="2 3" key="1">
    <citation type="submission" date="2018-08" db="EMBL/GenBank/DDBJ databases">
        <title>Verrucosispora craniellae sp. nov., isolated from a marine sponge in the South China Sea.</title>
        <authorList>
            <person name="Li L."/>
            <person name="Lin H.W."/>
        </authorList>
    </citation>
    <scope>NUCLEOTIDE SEQUENCE [LARGE SCALE GENOMIC DNA]</scope>
    <source>
        <strain evidence="2 3">LHW63014</strain>
    </source>
</reference>
<comment type="caution">
    <text evidence="2">The sequence shown here is derived from an EMBL/GenBank/DDBJ whole genome shotgun (WGS) entry which is preliminary data.</text>
</comment>
<proteinExistence type="predicted"/>
<name>A0A372FS56_9ACTN</name>
<keyword evidence="3" id="KW-1185">Reference proteome</keyword>
<gene>
    <name evidence="2" type="ORF">D0Q02_27300</name>
</gene>